<keyword evidence="7" id="KW-1185">Reference proteome</keyword>
<comment type="subcellular location">
    <subcellularLocation>
        <location evidence="1">Nucleus</location>
    </subcellularLocation>
</comment>
<organism evidence="7 8">
    <name type="scientific">Solanum pennellii</name>
    <name type="common">Tomato</name>
    <name type="synonym">Lycopersicon pennellii</name>
    <dbReference type="NCBI Taxonomy" id="28526"/>
    <lineage>
        <taxon>Eukaryota</taxon>
        <taxon>Viridiplantae</taxon>
        <taxon>Streptophyta</taxon>
        <taxon>Embryophyta</taxon>
        <taxon>Tracheophyta</taxon>
        <taxon>Spermatophyta</taxon>
        <taxon>Magnoliopsida</taxon>
        <taxon>eudicotyledons</taxon>
        <taxon>Gunneridae</taxon>
        <taxon>Pentapetalae</taxon>
        <taxon>asterids</taxon>
        <taxon>lamiids</taxon>
        <taxon>Solanales</taxon>
        <taxon>Solanaceae</taxon>
        <taxon>Solanoideae</taxon>
        <taxon>Solaneae</taxon>
        <taxon>Solanum</taxon>
        <taxon>Solanum subgen. Lycopersicon</taxon>
    </lineage>
</organism>
<feature type="compositionally biased region" description="Basic and acidic residues" evidence="5">
    <location>
        <begin position="126"/>
        <end position="143"/>
    </location>
</feature>
<keyword evidence="4" id="KW-0539">Nucleus</keyword>
<dbReference type="InterPro" id="IPR050781">
    <property type="entry name" value="CWC22_splicing_factor"/>
</dbReference>
<evidence type="ECO:0000256" key="2">
    <source>
        <dbReference type="ARBA" id="ARBA00006856"/>
    </source>
</evidence>
<protein>
    <submittedName>
        <fullName evidence="8">Pre-mRNA-splicing factor CWC22 homolog</fullName>
    </submittedName>
</protein>
<feature type="compositionally biased region" description="Basic and acidic residues" evidence="5">
    <location>
        <begin position="174"/>
        <end position="213"/>
    </location>
</feature>
<feature type="compositionally biased region" description="Basic and acidic residues" evidence="5">
    <location>
        <begin position="1"/>
        <end position="10"/>
    </location>
</feature>
<dbReference type="InterPro" id="IPR016024">
    <property type="entry name" value="ARM-type_fold"/>
</dbReference>
<dbReference type="GeneID" id="107018086"/>
<evidence type="ECO:0000259" key="6">
    <source>
        <dbReference type="PROSITE" id="PS51366"/>
    </source>
</evidence>
<evidence type="ECO:0000256" key="4">
    <source>
        <dbReference type="ARBA" id="ARBA00023242"/>
    </source>
</evidence>
<dbReference type="Pfam" id="PF02847">
    <property type="entry name" value="MA3"/>
    <property type="match status" value="1"/>
</dbReference>
<proteinExistence type="inferred from homology"/>
<feature type="compositionally biased region" description="Low complexity" evidence="5">
    <location>
        <begin position="924"/>
        <end position="944"/>
    </location>
</feature>
<feature type="compositionally biased region" description="Acidic residues" evidence="5">
    <location>
        <begin position="236"/>
        <end position="245"/>
    </location>
</feature>
<dbReference type="InterPro" id="IPR003890">
    <property type="entry name" value="MIF4G-like_typ-3"/>
</dbReference>
<evidence type="ECO:0000256" key="5">
    <source>
        <dbReference type="SAM" id="MobiDB-lite"/>
    </source>
</evidence>
<feature type="region of interest" description="Disordered" evidence="5">
    <location>
        <begin position="913"/>
        <end position="959"/>
    </location>
</feature>
<dbReference type="RefSeq" id="XP_015073944.1">
    <property type="nucleotide sequence ID" value="XM_015218458.2"/>
</dbReference>
<dbReference type="PANTHER" id="PTHR18034:SF11">
    <property type="entry name" value="PRE-MRNA-SPLICING FACTOR CWC22 HOMOLOG"/>
    <property type="match status" value="1"/>
</dbReference>
<sequence length="959" mass="112953">MERDLSENGHGRRRDKSEDEDSWKVERKKYEDRKTYGDREDRRERRRRTERRESDDDGEGRRERRRMESGNRDGSDDKKDDWRGDEHGDGGGRMERRGKDGNKENDDERDDRKDRRRKNYDDDDDKRESRKVETQVDERGDRRERRRRIERGESDDDGEDKDRDDRRTRRRRAERGNRDSSDNEKDDLRRKRDGGEMMDVKQKDENKDDNDRRDRRRKHEQVNDDDKRESRKEETQVDDDDEDERDDRRKKRRRHEGEGGDLKDDRKEKSRRNEGESDGRKERRRREDDDEKVHKRRKDEHGHRDRVDRYNDGREGDKRGRKDVEREKRVDGDDNNRKDIRQRDGDDKHGKEKNRKDNAQEDGTFKANEDSKVQKQDANLPTDLAKLGRSGGVYIPPFKLARMMKDVQDKSSVEYQRMTWDALRKSINGLVNKVNAANLKNIIPELFAENLIRGRGLFCRSCMKSQMASPGFTDVFAALVAVVNTKFPEVGDLLLRRIILQLQRAYKRNDKPQLLAAVKFIAHLVNQQIVHELIALELLTVLLEKPTDDSVEVAVGFVTECGSMLQDLCPRGLHGIFERFRGILHEGEIDKRVQFLIESLFALRKAKFQGYQAVRPELDLVEQEDQLTHEVSLSDTIDPEIALDIFKPDPNFLENERKYEELKKAILGEESEEEGDSDAESEDEDEDEESDEEEDEEQMKIKDETETNLINLRRTIYLTIMSSVDFEEAGHKLLKIKLEPGQEMELCIMLLECCSQERTYLRYYGLLGQRFCMINKIHQENFEKCFVQQYSMIHRLETNKLRNVAKFFAHLLGTDALPWHCLAYIRLTEEDTTSSSRIFIKILFQEMSEHLGIRLLNERLNDPTMQESLESIFPKDNPKNTRFAINFFTSIGLGGITESLREYLKNMPRLIMQQQKPVSDSEESGSSSGSESSESESESSSSSSEESDDSRRKQRKRRR</sequence>
<dbReference type="SMART" id="SM00544">
    <property type="entry name" value="MA3"/>
    <property type="match status" value="1"/>
</dbReference>
<feature type="region of interest" description="Disordered" evidence="5">
    <location>
        <begin position="1"/>
        <end position="384"/>
    </location>
</feature>
<dbReference type="Proteomes" id="UP000694930">
    <property type="component" value="Chromosome 4"/>
</dbReference>
<reference evidence="7" key="1">
    <citation type="journal article" date="2014" name="Nat. Genet.">
        <title>The genome of the stress-tolerant wild tomato species Solanum pennellii.</title>
        <authorList>
            <person name="Bolger A."/>
            <person name="Scossa F."/>
            <person name="Bolger M.E."/>
            <person name="Lanz C."/>
            <person name="Maumus F."/>
            <person name="Tohge T."/>
            <person name="Quesneville H."/>
            <person name="Alseekh S."/>
            <person name="Sorensen I."/>
            <person name="Lichtenstein G."/>
            <person name="Fich E.A."/>
            <person name="Conte M."/>
            <person name="Keller H."/>
            <person name="Schneeberger K."/>
            <person name="Schwacke R."/>
            <person name="Ofner I."/>
            <person name="Vrebalov J."/>
            <person name="Xu Y."/>
            <person name="Osorio S."/>
            <person name="Aflitos S.A."/>
            <person name="Schijlen E."/>
            <person name="Jimenez-Gomez J.M."/>
            <person name="Ryngajllo M."/>
            <person name="Kimura S."/>
            <person name="Kumar R."/>
            <person name="Koenig D."/>
            <person name="Headland L.R."/>
            <person name="Maloof J.N."/>
            <person name="Sinha N."/>
            <person name="van Ham R.C."/>
            <person name="Lankhorst R.K."/>
            <person name="Mao L."/>
            <person name="Vogel A."/>
            <person name="Arsova B."/>
            <person name="Panstruga R."/>
            <person name="Fei Z."/>
            <person name="Rose J.K."/>
            <person name="Zamir D."/>
            <person name="Carrari F."/>
            <person name="Giovannoni J.J."/>
            <person name="Weigel D."/>
            <person name="Usadel B."/>
            <person name="Fernie A.R."/>
        </authorList>
    </citation>
    <scope>NUCLEOTIDE SEQUENCE [LARGE SCALE GENOMIC DNA]</scope>
    <source>
        <strain evidence="7">cv. LA0716</strain>
    </source>
</reference>
<feature type="compositionally biased region" description="Basic and acidic residues" evidence="5">
    <location>
        <begin position="50"/>
        <end position="113"/>
    </location>
</feature>
<dbReference type="SMART" id="SM00543">
    <property type="entry name" value="MIF4G"/>
    <property type="match status" value="1"/>
</dbReference>
<gene>
    <name evidence="8" type="primary">LOC107018086</name>
</gene>
<dbReference type="Pfam" id="PF02854">
    <property type="entry name" value="MIF4G"/>
    <property type="match status" value="1"/>
</dbReference>
<accession>A0ABM1GP70</accession>
<feature type="domain" description="MI" evidence="6">
    <location>
        <begin position="711"/>
        <end position="827"/>
    </location>
</feature>
<name>A0ABM1GP70_SOLPN</name>
<feature type="compositionally biased region" description="Acidic residues" evidence="5">
    <location>
        <begin position="669"/>
        <end position="697"/>
    </location>
</feature>
<dbReference type="InterPro" id="IPR003891">
    <property type="entry name" value="Initiation_fac_eIF4g_MI"/>
</dbReference>
<evidence type="ECO:0000313" key="8">
    <source>
        <dbReference type="RefSeq" id="XP_015073944.1"/>
    </source>
</evidence>
<evidence type="ECO:0000256" key="1">
    <source>
        <dbReference type="ARBA" id="ARBA00004123"/>
    </source>
</evidence>
<feature type="region of interest" description="Disordered" evidence="5">
    <location>
        <begin position="665"/>
        <end position="704"/>
    </location>
</feature>
<dbReference type="PANTHER" id="PTHR18034">
    <property type="entry name" value="CELL CYCLE CONTROL PROTEIN CWF22-RELATED"/>
    <property type="match status" value="1"/>
</dbReference>
<dbReference type="PROSITE" id="PS51366">
    <property type="entry name" value="MI"/>
    <property type="match status" value="1"/>
</dbReference>
<feature type="compositionally biased region" description="Basic and acidic residues" evidence="5">
    <location>
        <begin position="220"/>
        <end position="235"/>
    </location>
</feature>
<comment type="similarity">
    <text evidence="2">Belongs to the CWC22 family.</text>
</comment>
<feature type="compositionally biased region" description="Basic and acidic residues" evidence="5">
    <location>
        <begin position="255"/>
        <end position="375"/>
    </location>
</feature>
<evidence type="ECO:0000313" key="7">
    <source>
        <dbReference type="Proteomes" id="UP000694930"/>
    </source>
</evidence>
<dbReference type="Gene3D" id="1.25.40.180">
    <property type="match status" value="1"/>
</dbReference>
<feature type="compositionally biased region" description="Basic and acidic residues" evidence="5">
    <location>
        <begin position="22"/>
        <end position="43"/>
    </location>
</feature>
<keyword evidence="3" id="KW-0810">Translation regulation</keyword>
<reference evidence="8" key="2">
    <citation type="submission" date="2025-08" db="UniProtKB">
        <authorList>
            <consortium name="RefSeq"/>
        </authorList>
    </citation>
    <scope>IDENTIFICATION</scope>
</reference>
<dbReference type="SUPFAM" id="SSF48371">
    <property type="entry name" value="ARM repeat"/>
    <property type="match status" value="1"/>
</dbReference>
<evidence type="ECO:0000256" key="3">
    <source>
        <dbReference type="ARBA" id="ARBA00022845"/>
    </source>
</evidence>